<dbReference type="EMBL" id="CP016768">
    <property type="protein sequence ID" value="ASY09101.1"/>
    <property type="molecule type" value="Genomic_DNA"/>
</dbReference>
<protein>
    <submittedName>
        <fullName evidence="2">D-threo-aldose 1-dehydrogenase</fullName>
    </submittedName>
</protein>
<evidence type="ECO:0000313" key="3">
    <source>
        <dbReference type="Proteomes" id="UP000217153"/>
    </source>
</evidence>
<proteinExistence type="predicted"/>
<dbReference type="PANTHER" id="PTHR42686:SF1">
    <property type="entry name" value="GH17980P-RELATED"/>
    <property type="match status" value="1"/>
</dbReference>
<dbReference type="PANTHER" id="PTHR42686">
    <property type="entry name" value="GH17980P-RELATED"/>
    <property type="match status" value="1"/>
</dbReference>
<dbReference type="SUPFAM" id="SSF51430">
    <property type="entry name" value="NAD(P)-linked oxidoreductase"/>
    <property type="match status" value="1"/>
</dbReference>
<gene>
    <name evidence="2" type="ORF">B1s21122_01865</name>
</gene>
<dbReference type="Pfam" id="PF00248">
    <property type="entry name" value="Aldo_ket_red"/>
    <property type="match status" value="1"/>
</dbReference>
<dbReference type="RefSeq" id="WP_095680404.1">
    <property type="nucleotide sequence ID" value="NZ_CP016768.2"/>
</dbReference>
<name>A0A249JX49_9ACTN</name>
<dbReference type="CDD" id="cd19152">
    <property type="entry name" value="AKR_AKR15A"/>
    <property type="match status" value="1"/>
</dbReference>
<evidence type="ECO:0000313" key="2">
    <source>
        <dbReference type="EMBL" id="ASY09101.1"/>
    </source>
</evidence>
<dbReference type="GO" id="GO:0005829">
    <property type="term" value="C:cytosol"/>
    <property type="evidence" value="ECO:0007669"/>
    <property type="project" value="TreeGrafter"/>
</dbReference>
<dbReference type="Proteomes" id="UP000217153">
    <property type="component" value="Chromosome"/>
</dbReference>
<dbReference type="InterPro" id="IPR023210">
    <property type="entry name" value="NADP_OxRdtase_dom"/>
</dbReference>
<accession>A0A249JX49</accession>
<dbReference type="AlphaFoldDB" id="A0A249JX49"/>
<dbReference type="KEGG" id="abam:B1s21122_01865"/>
<dbReference type="InterPro" id="IPR036812">
    <property type="entry name" value="NAD(P)_OxRdtase_dom_sf"/>
</dbReference>
<dbReference type="OrthoDB" id="9768851at2"/>
<organism evidence="2 3">
    <name type="scientific">Candidatus Nanopelagicus limnae</name>
    <dbReference type="NCBI Taxonomy" id="1884634"/>
    <lineage>
        <taxon>Bacteria</taxon>
        <taxon>Bacillati</taxon>
        <taxon>Actinomycetota</taxon>
        <taxon>Actinomycetes</taxon>
        <taxon>Candidatus Nanopelagicales</taxon>
        <taxon>Candidatus Nanopelagicaceae</taxon>
        <taxon>Candidatus Nanopelagicus</taxon>
    </lineage>
</organism>
<keyword evidence="3" id="KW-1185">Reference proteome</keyword>
<dbReference type="GO" id="GO:0016491">
    <property type="term" value="F:oxidoreductase activity"/>
    <property type="evidence" value="ECO:0007669"/>
    <property type="project" value="InterPro"/>
</dbReference>
<sequence length="330" mass="35693">MARHSELVKISRIDRYVTKLALGTAPLGGLFTSVADSEAESTILAAVDAGINYFDTAPLYGYGIAEKRLGAALNKSGKPFVLSTKVGRVLEKIDPNKKVIDDSLGSFADIDPNVIPVFDFSRDGILRSIEDSLKRLNVSSFDIAYIHDADDRIGEAIEKSYGVLDELRSQGVLKGIGVGMNYCAPSIKAVKEMDLDIILIAGRFSLLDQSAQEHLFKECKKKNTAVVIGGVYNSGILANPVAGATFDYAPASDELIKRAQQIKQLLGDFHIPLTAAAIQFPLRHPAVTSVLTGSRTVKELTSNIADFDRDIPAAVWDALEESGLVNRIEL</sequence>
<dbReference type="InterPro" id="IPR020471">
    <property type="entry name" value="AKR"/>
</dbReference>
<feature type="domain" description="NADP-dependent oxidoreductase" evidence="1">
    <location>
        <begin position="19"/>
        <end position="321"/>
    </location>
</feature>
<dbReference type="Gene3D" id="3.20.20.100">
    <property type="entry name" value="NADP-dependent oxidoreductase domain"/>
    <property type="match status" value="1"/>
</dbReference>
<evidence type="ECO:0000259" key="1">
    <source>
        <dbReference type="Pfam" id="PF00248"/>
    </source>
</evidence>
<reference evidence="3" key="1">
    <citation type="submission" date="2016-10" db="EMBL/GenBank/DDBJ databases">
        <title>High microdiversification within the ubiquitous acI lineage of Actinobacteria.</title>
        <authorList>
            <person name="Neuenschwander S.M."/>
            <person name="Salcher M."/>
            <person name="Ghai R."/>
            <person name="Pernthaler J."/>
        </authorList>
    </citation>
    <scope>NUCLEOTIDE SEQUENCE [LARGE SCALE GENOMIC DNA]</scope>
</reference>